<dbReference type="Gene3D" id="3.10.180.10">
    <property type="entry name" value="2,3-Dihydroxybiphenyl 1,2-Dioxygenase, domain 1"/>
    <property type="match status" value="1"/>
</dbReference>
<proteinExistence type="predicted"/>
<protein>
    <recommendedName>
        <fullName evidence="1">Glyoxalase-like domain-containing protein</fullName>
    </recommendedName>
</protein>
<dbReference type="InParanoid" id="A0A0H2SE29"/>
<dbReference type="InterPro" id="IPR025870">
    <property type="entry name" value="Glyoxalase-like_dom"/>
</dbReference>
<dbReference type="Proteomes" id="UP000053477">
    <property type="component" value="Unassembled WGS sequence"/>
</dbReference>
<keyword evidence="3" id="KW-1185">Reference proteome</keyword>
<name>A0A0H2SE29_9AGAM</name>
<gene>
    <name evidence="2" type="ORF">SCHPADRAFT_902453</name>
</gene>
<organism evidence="2 3">
    <name type="scientific">Schizopora paradoxa</name>
    <dbReference type="NCBI Taxonomy" id="27342"/>
    <lineage>
        <taxon>Eukaryota</taxon>
        <taxon>Fungi</taxon>
        <taxon>Dikarya</taxon>
        <taxon>Basidiomycota</taxon>
        <taxon>Agaricomycotina</taxon>
        <taxon>Agaricomycetes</taxon>
        <taxon>Hymenochaetales</taxon>
        <taxon>Schizoporaceae</taxon>
        <taxon>Schizopora</taxon>
    </lineage>
</organism>
<dbReference type="InterPro" id="IPR029068">
    <property type="entry name" value="Glyas_Bleomycin-R_OHBP_Dase"/>
</dbReference>
<dbReference type="AlphaFoldDB" id="A0A0H2SE29"/>
<dbReference type="OrthoDB" id="408973at2759"/>
<dbReference type="PANTHER" id="PTHR40265:SF1">
    <property type="entry name" value="GLYOXALASE-LIKE DOMAIN-CONTAINING PROTEIN"/>
    <property type="match status" value="1"/>
</dbReference>
<evidence type="ECO:0000313" key="2">
    <source>
        <dbReference type="EMBL" id="KLO15306.1"/>
    </source>
</evidence>
<feature type="domain" description="Glyoxalase-like" evidence="1">
    <location>
        <begin position="13"/>
        <end position="221"/>
    </location>
</feature>
<reference evidence="2 3" key="1">
    <citation type="submission" date="2015-04" db="EMBL/GenBank/DDBJ databases">
        <title>Complete genome sequence of Schizopora paradoxa KUC8140, a cosmopolitan wood degrader in East Asia.</title>
        <authorList>
            <consortium name="DOE Joint Genome Institute"/>
            <person name="Min B."/>
            <person name="Park H."/>
            <person name="Jang Y."/>
            <person name="Kim J.-J."/>
            <person name="Kim K.H."/>
            <person name="Pangilinan J."/>
            <person name="Lipzen A."/>
            <person name="Riley R."/>
            <person name="Grigoriev I.V."/>
            <person name="Spatafora J.W."/>
            <person name="Choi I.-G."/>
        </authorList>
    </citation>
    <scope>NUCLEOTIDE SEQUENCE [LARGE SCALE GENOMIC DNA]</scope>
    <source>
        <strain evidence="2 3">KUC8140</strain>
    </source>
</reference>
<dbReference type="PANTHER" id="PTHR40265">
    <property type="entry name" value="BLL2707 PROTEIN"/>
    <property type="match status" value="1"/>
</dbReference>
<dbReference type="Pfam" id="PF13468">
    <property type="entry name" value="Glyoxalase_3"/>
    <property type="match status" value="1"/>
</dbReference>
<sequence length="333" mass="36342">MESNRKGVSTNIIDHIVHLTPPGSVKETIEQFASLGFNVIPGGVHADGLTENALVILADGAYVELISFTHLVSYYPPGSPARLAREAHPWSEASGPGARPGWIDFAFLGLGSSNHPPSDDEHLDLSDVINERSKKEGSEVSYLKTIPGGRVRPDGRELRWKITAPDAGVHGRGFLPFFCGDVTERLLRVPLEPPTNAQHPNTTKALAHLHFIAPLDADLQHFAKQITTVIGRPPISSFSSSAAAGSSSPQEFTWELISPSSRRNSELTDGAAPSTPTPKLILSFAKPDDNLEGKLGLERRPFLHEVAFWADQAQETKMSPYGRIRWLKLTEQE</sequence>
<evidence type="ECO:0000259" key="1">
    <source>
        <dbReference type="Pfam" id="PF13468"/>
    </source>
</evidence>
<evidence type="ECO:0000313" key="3">
    <source>
        <dbReference type="Proteomes" id="UP000053477"/>
    </source>
</evidence>
<accession>A0A0H2SE29</accession>
<dbReference type="EMBL" id="KQ085931">
    <property type="protein sequence ID" value="KLO15306.1"/>
    <property type="molecule type" value="Genomic_DNA"/>
</dbReference>